<accession>A0A9D9NSI8</accession>
<evidence type="ECO:0000256" key="1">
    <source>
        <dbReference type="ARBA" id="ARBA00001966"/>
    </source>
</evidence>
<feature type="region of interest" description="Disordered" evidence="10">
    <location>
        <begin position="139"/>
        <end position="168"/>
    </location>
</feature>
<dbReference type="SFLD" id="SFLDS00029">
    <property type="entry name" value="Radical_SAM"/>
    <property type="match status" value="1"/>
</dbReference>
<dbReference type="SUPFAM" id="SSF102114">
    <property type="entry name" value="Radical SAM enzymes"/>
    <property type="match status" value="1"/>
</dbReference>
<feature type="domain" description="MTTase N-terminal" evidence="11">
    <location>
        <begin position="22"/>
        <end position="135"/>
    </location>
</feature>
<dbReference type="SMART" id="SM00729">
    <property type="entry name" value="Elp3"/>
    <property type="match status" value="1"/>
</dbReference>
<dbReference type="GO" id="GO:0035598">
    <property type="term" value="F:tRNA (N(6)-L-threonylcarbamoyladenosine(37)-C(2))-methylthiotransferase activity"/>
    <property type="evidence" value="ECO:0007669"/>
    <property type="project" value="TreeGrafter"/>
</dbReference>
<dbReference type="InterPro" id="IPR006638">
    <property type="entry name" value="Elp3/MiaA/NifB-like_rSAM"/>
</dbReference>
<keyword evidence="5" id="KW-0949">S-adenosyl-L-methionine</keyword>
<reference evidence="13" key="1">
    <citation type="submission" date="2020-10" db="EMBL/GenBank/DDBJ databases">
        <authorList>
            <person name="Gilroy R."/>
        </authorList>
    </citation>
    <scope>NUCLEOTIDE SEQUENCE</scope>
    <source>
        <strain evidence="13">B2-16538</strain>
    </source>
</reference>
<dbReference type="FunFam" id="3.40.50.12160:FF:000004">
    <property type="entry name" value="Threonylcarbamoyladenosine tRNA methylthiotransferase MtaB"/>
    <property type="match status" value="1"/>
</dbReference>
<keyword evidence="9" id="KW-0411">Iron-sulfur</keyword>
<dbReference type="PANTHER" id="PTHR11918:SF45">
    <property type="entry name" value="THREONYLCARBAMOYLADENOSINE TRNA METHYLTHIOTRANSFERASE"/>
    <property type="match status" value="1"/>
</dbReference>
<evidence type="ECO:0000259" key="11">
    <source>
        <dbReference type="PROSITE" id="PS51449"/>
    </source>
</evidence>
<dbReference type="PROSITE" id="PS01278">
    <property type="entry name" value="MTTASE_RADICAL"/>
    <property type="match status" value="1"/>
</dbReference>
<dbReference type="CDD" id="cd01335">
    <property type="entry name" value="Radical_SAM"/>
    <property type="match status" value="1"/>
</dbReference>
<proteinExistence type="predicted"/>
<evidence type="ECO:0000259" key="12">
    <source>
        <dbReference type="PROSITE" id="PS51918"/>
    </source>
</evidence>
<dbReference type="Gene3D" id="3.80.30.20">
    <property type="entry name" value="tm_1862 like domain"/>
    <property type="match status" value="1"/>
</dbReference>
<evidence type="ECO:0000256" key="9">
    <source>
        <dbReference type="ARBA" id="ARBA00023014"/>
    </source>
</evidence>
<dbReference type="InterPro" id="IPR058240">
    <property type="entry name" value="rSAM_sf"/>
</dbReference>
<organism evidence="13 14">
    <name type="scientific">Candidatus Cryptobacteroides excrementavium</name>
    <dbReference type="NCBI Taxonomy" id="2840759"/>
    <lineage>
        <taxon>Bacteria</taxon>
        <taxon>Pseudomonadati</taxon>
        <taxon>Bacteroidota</taxon>
        <taxon>Bacteroidia</taxon>
        <taxon>Bacteroidales</taxon>
        <taxon>Candidatus Cryptobacteroides</taxon>
    </lineage>
</organism>
<keyword evidence="6" id="KW-0819">tRNA processing</keyword>
<dbReference type="NCBIfam" id="TIGR00089">
    <property type="entry name" value="MiaB/RimO family radical SAM methylthiotransferase"/>
    <property type="match status" value="1"/>
</dbReference>
<evidence type="ECO:0000256" key="4">
    <source>
        <dbReference type="ARBA" id="ARBA00022679"/>
    </source>
</evidence>
<sequence>MVKGDIVPWGQKHGGKSMKQKKKAAFVTLGCKLNYAETSTYERGLVREGIEAVPWENQADIYLVNTCTVTEHSDKKCRNIIRKLHRVSPQAAIFVTGCYAQLKKEEIGRIEGVAGVFGADEKQMVVPSIIKYLEEKSGMPAEDSNASGPEPQSIPDRQEGRSDFLPAYSSGERTRSFLKVQDGCDYFCAYCTVPYARGRSRNLPISDLVIQTEEIAAAGIREIVLTGVNTGDFGKSTGESFIGLLKALNEVKGIERYRISSIEPNLLTDDIVDWIASGTKFLPHFHIPLQSGSDTILKAMGRRYSTDFFARKVDYIRKAMERPGGPKVFFGIDVIAGFPGETDGLFMETYNFLKDRVQPAFIHIFPYSRRAGTPAAARKDQIQDSVKTERVKALEELCTELHRKFIEDNRGIEEHVLFESTDKNGIMSGYTGNYIRIERPYDPELAGKTVRVTI</sequence>
<dbReference type="Pfam" id="PF04055">
    <property type="entry name" value="Radical_SAM"/>
    <property type="match status" value="1"/>
</dbReference>
<evidence type="ECO:0000256" key="7">
    <source>
        <dbReference type="ARBA" id="ARBA00022723"/>
    </source>
</evidence>
<evidence type="ECO:0000256" key="2">
    <source>
        <dbReference type="ARBA" id="ARBA00022485"/>
    </source>
</evidence>
<protein>
    <submittedName>
        <fullName evidence="13">tRNA (N(6)-L-threonylcarbamoyladenosine(37)-C(2))-methylthiotransferase MtaB</fullName>
    </submittedName>
</protein>
<evidence type="ECO:0000256" key="8">
    <source>
        <dbReference type="ARBA" id="ARBA00023004"/>
    </source>
</evidence>
<evidence type="ECO:0000313" key="14">
    <source>
        <dbReference type="Proteomes" id="UP000823750"/>
    </source>
</evidence>
<dbReference type="GO" id="GO:0046872">
    <property type="term" value="F:metal ion binding"/>
    <property type="evidence" value="ECO:0007669"/>
    <property type="project" value="UniProtKB-KW"/>
</dbReference>
<dbReference type="InterPro" id="IPR038135">
    <property type="entry name" value="Methylthiotransferase_N_sf"/>
</dbReference>
<dbReference type="Pfam" id="PF00919">
    <property type="entry name" value="UPF0004"/>
    <property type="match status" value="1"/>
</dbReference>
<dbReference type="SFLD" id="SFLDG01061">
    <property type="entry name" value="methylthiotransferase"/>
    <property type="match status" value="1"/>
</dbReference>
<evidence type="ECO:0000256" key="10">
    <source>
        <dbReference type="SAM" id="MobiDB-lite"/>
    </source>
</evidence>
<dbReference type="PROSITE" id="PS51918">
    <property type="entry name" value="RADICAL_SAM"/>
    <property type="match status" value="1"/>
</dbReference>
<keyword evidence="3" id="KW-0963">Cytoplasm</keyword>
<keyword evidence="8" id="KW-0408">Iron</keyword>
<dbReference type="AlphaFoldDB" id="A0A9D9NSI8"/>
<gene>
    <name evidence="13" type="primary">mtaB</name>
    <name evidence="13" type="ORF">IAB78_07610</name>
</gene>
<keyword evidence="4" id="KW-0808">Transferase</keyword>
<keyword evidence="7" id="KW-0479">Metal-binding</keyword>
<comment type="cofactor">
    <cofactor evidence="1">
        <name>[4Fe-4S] cluster</name>
        <dbReference type="ChEBI" id="CHEBI:49883"/>
    </cofactor>
</comment>
<dbReference type="InterPro" id="IPR005839">
    <property type="entry name" value="Methylthiotransferase"/>
</dbReference>
<dbReference type="PROSITE" id="PS51449">
    <property type="entry name" value="MTTASE_N"/>
    <property type="match status" value="1"/>
</dbReference>
<comment type="caution">
    <text evidence="13">The sequence shown here is derived from an EMBL/GenBank/DDBJ whole genome shotgun (WGS) entry which is preliminary data.</text>
</comment>
<dbReference type="EMBL" id="JADILX010000113">
    <property type="protein sequence ID" value="MBO8486273.1"/>
    <property type="molecule type" value="Genomic_DNA"/>
</dbReference>
<dbReference type="SFLD" id="SFLDG01082">
    <property type="entry name" value="B12-binding_domain_containing"/>
    <property type="match status" value="1"/>
</dbReference>
<dbReference type="InterPro" id="IPR013848">
    <property type="entry name" value="Methylthiotransferase_N"/>
</dbReference>
<evidence type="ECO:0000256" key="6">
    <source>
        <dbReference type="ARBA" id="ARBA00022694"/>
    </source>
</evidence>
<reference evidence="13" key="2">
    <citation type="journal article" date="2021" name="PeerJ">
        <title>Extensive microbial diversity within the chicken gut microbiome revealed by metagenomics and culture.</title>
        <authorList>
            <person name="Gilroy R."/>
            <person name="Ravi A."/>
            <person name="Getino M."/>
            <person name="Pursley I."/>
            <person name="Horton D.L."/>
            <person name="Alikhan N.F."/>
            <person name="Baker D."/>
            <person name="Gharbi K."/>
            <person name="Hall N."/>
            <person name="Watson M."/>
            <person name="Adriaenssens E.M."/>
            <person name="Foster-Nyarko E."/>
            <person name="Jarju S."/>
            <person name="Secka A."/>
            <person name="Antonio M."/>
            <person name="Oren A."/>
            <person name="Chaudhuri R.R."/>
            <person name="La Ragione R."/>
            <person name="Hildebrand F."/>
            <person name="Pallen M.J."/>
        </authorList>
    </citation>
    <scope>NUCLEOTIDE SEQUENCE</scope>
    <source>
        <strain evidence="13">B2-16538</strain>
    </source>
</reference>
<evidence type="ECO:0000256" key="3">
    <source>
        <dbReference type="ARBA" id="ARBA00022490"/>
    </source>
</evidence>
<keyword evidence="2" id="KW-0004">4Fe-4S</keyword>
<evidence type="ECO:0000313" key="13">
    <source>
        <dbReference type="EMBL" id="MBO8486273.1"/>
    </source>
</evidence>
<dbReference type="InterPro" id="IPR007197">
    <property type="entry name" value="rSAM"/>
</dbReference>
<dbReference type="NCBIfam" id="TIGR01579">
    <property type="entry name" value="MiaB-like-C"/>
    <property type="match status" value="1"/>
</dbReference>
<dbReference type="Gene3D" id="3.40.50.12160">
    <property type="entry name" value="Methylthiotransferase, N-terminal domain"/>
    <property type="match status" value="1"/>
</dbReference>
<dbReference type="InterPro" id="IPR006467">
    <property type="entry name" value="MiaB-like_bact"/>
</dbReference>
<dbReference type="PANTHER" id="PTHR11918">
    <property type="entry name" value="RADICAL SAM PROTEINS"/>
    <property type="match status" value="1"/>
</dbReference>
<feature type="domain" description="Radical SAM core" evidence="12">
    <location>
        <begin position="170"/>
        <end position="404"/>
    </location>
</feature>
<dbReference type="GO" id="GO:0051539">
    <property type="term" value="F:4 iron, 4 sulfur cluster binding"/>
    <property type="evidence" value="ECO:0007669"/>
    <property type="project" value="UniProtKB-KW"/>
</dbReference>
<dbReference type="InterPro" id="IPR023404">
    <property type="entry name" value="rSAM_horseshoe"/>
</dbReference>
<evidence type="ECO:0000256" key="5">
    <source>
        <dbReference type="ARBA" id="ARBA00022691"/>
    </source>
</evidence>
<dbReference type="InterPro" id="IPR020612">
    <property type="entry name" value="Methylthiotransferase_CS"/>
</dbReference>
<dbReference type="Proteomes" id="UP000823750">
    <property type="component" value="Unassembled WGS sequence"/>
</dbReference>
<name>A0A9D9NSI8_9BACT</name>